<comment type="caution">
    <text evidence="2">The sequence shown here is derived from an EMBL/GenBank/DDBJ whole genome shotgun (WGS) entry which is preliminary data.</text>
</comment>
<evidence type="ECO:0000313" key="2">
    <source>
        <dbReference type="EMBL" id="EYC17527.1"/>
    </source>
</evidence>
<protein>
    <submittedName>
        <fullName evidence="2">Uncharacterized protein</fullName>
    </submittedName>
</protein>
<proteinExistence type="predicted"/>
<evidence type="ECO:0000313" key="3">
    <source>
        <dbReference type="Proteomes" id="UP000024635"/>
    </source>
</evidence>
<sequence>MPGGFRVLDRPRHSPRQPIARPSLSSRRVIITRVYSHLIPSVFKRWRPSDAPPPPISLVAVVAVAVAELPSPPLWDNAFPM</sequence>
<evidence type="ECO:0000256" key="1">
    <source>
        <dbReference type="SAM" id="MobiDB-lite"/>
    </source>
</evidence>
<keyword evidence="3" id="KW-1185">Reference proteome</keyword>
<accession>A0A016URV9</accession>
<reference evidence="3" key="1">
    <citation type="journal article" date="2015" name="Nat. Genet.">
        <title>The genome and transcriptome of the zoonotic hookworm Ancylostoma ceylanicum identify infection-specific gene families.</title>
        <authorList>
            <person name="Schwarz E.M."/>
            <person name="Hu Y."/>
            <person name="Antoshechkin I."/>
            <person name="Miller M.M."/>
            <person name="Sternberg P.W."/>
            <person name="Aroian R.V."/>
        </authorList>
    </citation>
    <scope>NUCLEOTIDE SEQUENCE</scope>
    <source>
        <strain evidence="3">HY135</strain>
    </source>
</reference>
<feature type="region of interest" description="Disordered" evidence="1">
    <location>
        <begin position="1"/>
        <end position="21"/>
    </location>
</feature>
<dbReference type="EMBL" id="JARK01001366">
    <property type="protein sequence ID" value="EYC17527.1"/>
    <property type="molecule type" value="Genomic_DNA"/>
</dbReference>
<name>A0A016URV9_9BILA</name>
<organism evidence="2 3">
    <name type="scientific">Ancylostoma ceylanicum</name>
    <dbReference type="NCBI Taxonomy" id="53326"/>
    <lineage>
        <taxon>Eukaryota</taxon>
        <taxon>Metazoa</taxon>
        <taxon>Ecdysozoa</taxon>
        <taxon>Nematoda</taxon>
        <taxon>Chromadorea</taxon>
        <taxon>Rhabditida</taxon>
        <taxon>Rhabditina</taxon>
        <taxon>Rhabditomorpha</taxon>
        <taxon>Strongyloidea</taxon>
        <taxon>Ancylostomatidae</taxon>
        <taxon>Ancylostomatinae</taxon>
        <taxon>Ancylostoma</taxon>
    </lineage>
</organism>
<gene>
    <name evidence="2" type="primary">Acey_s0030.g2111</name>
    <name evidence="2" type="ORF">Y032_0030g2111</name>
</gene>
<dbReference type="Proteomes" id="UP000024635">
    <property type="component" value="Unassembled WGS sequence"/>
</dbReference>
<dbReference type="AlphaFoldDB" id="A0A016URV9"/>